<gene>
    <name evidence="1" type="ORF">BJ958_002148</name>
</gene>
<accession>A0A852RVK3</accession>
<evidence type="ECO:0000313" key="1">
    <source>
        <dbReference type="EMBL" id="NYD30602.1"/>
    </source>
</evidence>
<reference evidence="1 2" key="1">
    <citation type="submission" date="2020-07" db="EMBL/GenBank/DDBJ databases">
        <title>Sequencing the genomes of 1000 actinobacteria strains.</title>
        <authorList>
            <person name="Klenk H.-P."/>
        </authorList>
    </citation>
    <scope>NUCLEOTIDE SEQUENCE [LARGE SCALE GENOMIC DNA]</scope>
    <source>
        <strain evidence="1 2">DSM 19082</strain>
    </source>
</reference>
<sequence length="155" mass="16148">MDDTSWDGARKLRVRDALRGRVEAALASAREAVADQRGAAELDQADVHDVDDLSQSDEGGDLAGLFGGVVDRRQRELVRIDALDLAPTDVVGDGAIVAFGGDHYLVGVAAEAFEVDGTTVEGIAADSPLHAVIVGLKAGDSFTVGGTEHRLDLVV</sequence>
<keyword evidence="2" id="KW-1185">Reference proteome</keyword>
<dbReference type="Proteomes" id="UP000582231">
    <property type="component" value="Unassembled WGS sequence"/>
</dbReference>
<protein>
    <submittedName>
        <fullName evidence="1">Uncharacterized protein</fullName>
    </submittedName>
</protein>
<dbReference type="AlphaFoldDB" id="A0A852RVK3"/>
<proteinExistence type="predicted"/>
<comment type="caution">
    <text evidence="1">The sequence shown here is derived from an EMBL/GenBank/DDBJ whole genome shotgun (WGS) entry which is preliminary data.</text>
</comment>
<dbReference type="RefSeq" id="WP_179726831.1">
    <property type="nucleotide sequence ID" value="NZ_BAABEF010000001.1"/>
</dbReference>
<dbReference type="EMBL" id="JACCBF010000001">
    <property type="protein sequence ID" value="NYD30602.1"/>
    <property type="molecule type" value="Genomic_DNA"/>
</dbReference>
<organism evidence="1 2">
    <name type="scientific">Nocardioides kongjuensis</name>
    <dbReference type="NCBI Taxonomy" id="349522"/>
    <lineage>
        <taxon>Bacteria</taxon>
        <taxon>Bacillati</taxon>
        <taxon>Actinomycetota</taxon>
        <taxon>Actinomycetes</taxon>
        <taxon>Propionibacteriales</taxon>
        <taxon>Nocardioidaceae</taxon>
        <taxon>Nocardioides</taxon>
    </lineage>
</organism>
<name>A0A852RVK3_9ACTN</name>
<evidence type="ECO:0000313" key="2">
    <source>
        <dbReference type="Proteomes" id="UP000582231"/>
    </source>
</evidence>